<dbReference type="EMBL" id="JBHTNF010000005">
    <property type="protein sequence ID" value="MFD1328253.1"/>
    <property type="molecule type" value="Genomic_DNA"/>
</dbReference>
<gene>
    <name evidence="1" type="ORF">ACFQ33_10160</name>
</gene>
<keyword evidence="2" id="KW-1185">Reference proteome</keyword>
<name>A0ABW3YWG4_MYCRA</name>
<accession>A0ABW3YWG4</accession>
<organism evidence="1 2">
    <name type="scientific">Mycoplana ramosa</name>
    <name type="common">Mycoplana bullata</name>
    <dbReference type="NCBI Taxonomy" id="40837"/>
    <lineage>
        <taxon>Bacteria</taxon>
        <taxon>Pseudomonadati</taxon>
        <taxon>Pseudomonadota</taxon>
        <taxon>Alphaproteobacteria</taxon>
        <taxon>Hyphomicrobiales</taxon>
        <taxon>Rhizobiaceae</taxon>
        <taxon>Mycoplana</taxon>
    </lineage>
</organism>
<dbReference type="RefSeq" id="WP_374838404.1">
    <property type="nucleotide sequence ID" value="NZ_JBHEEW010000007.1"/>
</dbReference>
<sequence>MDLAKAKAMLPEIRELSGLASGEWCESYDVANGRPEICTRDRRTGEVEPIAVLLPDCSYDDRRLMQSAPVYIAALLTLLDEAFRVIRELQPKPPKQKDHAAECAMKCANDRAFLRFLQERHGADIADTERVKTRVRSILAIQSMAEVNTDEDARQRWKSLRGEFDNWRNGR</sequence>
<evidence type="ECO:0000313" key="2">
    <source>
        <dbReference type="Proteomes" id="UP001597173"/>
    </source>
</evidence>
<comment type="caution">
    <text evidence="1">The sequence shown here is derived from an EMBL/GenBank/DDBJ whole genome shotgun (WGS) entry which is preliminary data.</text>
</comment>
<evidence type="ECO:0000313" key="1">
    <source>
        <dbReference type="EMBL" id="MFD1328253.1"/>
    </source>
</evidence>
<protein>
    <submittedName>
        <fullName evidence="1">Uncharacterized protein</fullName>
    </submittedName>
</protein>
<reference evidence="2" key="1">
    <citation type="journal article" date="2019" name="Int. J. Syst. Evol. Microbiol.">
        <title>The Global Catalogue of Microorganisms (GCM) 10K type strain sequencing project: providing services to taxonomists for standard genome sequencing and annotation.</title>
        <authorList>
            <consortium name="The Broad Institute Genomics Platform"/>
            <consortium name="The Broad Institute Genome Sequencing Center for Infectious Disease"/>
            <person name="Wu L."/>
            <person name="Ma J."/>
        </authorList>
    </citation>
    <scope>NUCLEOTIDE SEQUENCE [LARGE SCALE GENOMIC DNA]</scope>
    <source>
        <strain evidence="2">CCUG 55609</strain>
    </source>
</reference>
<dbReference type="Proteomes" id="UP001597173">
    <property type="component" value="Unassembled WGS sequence"/>
</dbReference>
<proteinExistence type="predicted"/>